<evidence type="ECO:0000313" key="3">
    <source>
        <dbReference type="Proteomes" id="UP001055172"/>
    </source>
</evidence>
<dbReference type="Proteomes" id="UP001055172">
    <property type="component" value="Unassembled WGS sequence"/>
</dbReference>
<evidence type="ECO:0000256" key="1">
    <source>
        <dbReference type="SAM" id="MobiDB-lite"/>
    </source>
</evidence>
<comment type="caution">
    <text evidence="2">The sequence shown here is derived from an EMBL/GenBank/DDBJ whole genome shotgun (WGS) entry which is preliminary data.</text>
</comment>
<accession>A0AA37LYB3</accession>
<name>A0AA37LYB3_9PEZI</name>
<dbReference type="EMBL" id="BPPX01000049">
    <property type="protein sequence ID" value="GJC90145.1"/>
    <property type="molecule type" value="Genomic_DNA"/>
</dbReference>
<organism evidence="2 3">
    <name type="scientific">Colletotrichum liriopes</name>
    <dbReference type="NCBI Taxonomy" id="708192"/>
    <lineage>
        <taxon>Eukaryota</taxon>
        <taxon>Fungi</taxon>
        <taxon>Dikarya</taxon>
        <taxon>Ascomycota</taxon>
        <taxon>Pezizomycotina</taxon>
        <taxon>Sordariomycetes</taxon>
        <taxon>Hypocreomycetidae</taxon>
        <taxon>Glomerellales</taxon>
        <taxon>Glomerellaceae</taxon>
        <taxon>Colletotrichum</taxon>
        <taxon>Colletotrichum spaethianum species complex</taxon>
    </lineage>
</organism>
<dbReference type="AlphaFoldDB" id="A0AA37LYB3"/>
<gene>
    <name evidence="2" type="ORF">ColLi_12983</name>
</gene>
<proteinExistence type="predicted"/>
<feature type="region of interest" description="Disordered" evidence="1">
    <location>
        <begin position="164"/>
        <end position="194"/>
    </location>
</feature>
<sequence>MCPTNSSQPQTSNIVEQTLCGIPVDSYLNKVQDGIKVHFCRATKGRIVWALATARLSLCELVRFLEPVYMWFTAGEGEISDPKEVLTFFGVLRHLCYLSHDGLDIFIPSWVKMVIRLAETLDKCARFRTLQNGMLDPKDEVLSQWQEDPEVAYVWLKNVNRQRKQAKKDAKDAGDHKRRNKCRHKSGERELEGRGLGRPISIVSTIPTEGTPEPSKQLHIRKVVKVAKDSFKDTPNMSDEARREAERGMVRVISPVVGRWFAKVEARKSWVDAVRAHQEAKAEVPRRSDSHLASLQAEVDRTYAVYQAAKFDRGVSQS</sequence>
<reference evidence="2 3" key="1">
    <citation type="submission" date="2021-07" db="EMBL/GenBank/DDBJ databases">
        <title>Genome data of Colletotrichum spaethianum.</title>
        <authorList>
            <person name="Utami Y.D."/>
            <person name="Hiruma K."/>
        </authorList>
    </citation>
    <scope>NUCLEOTIDE SEQUENCE [LARGE SCALE GENOMIC DNA]</scope>
    <source>
        <strain evidence="2 3">MAFF 242679</strain>
    </source>
</reference>
<evidence type="ECO:0000313" key="2">
    <source>
        <dbReference type="EMBL" id="GJC90145.1"/>
    </source>
</evidence>
<feature type="compositionally biased region" description="Basic and acidic residues" evidence="1">
    <location>
        <begin position="185"/>
        <end position="194"/>
    </location>
</feature>
<keyword evidence="3" id="KW-1185">Reference proteome</keyword>
<protein>
    <submittedName>
        <fullName evidence="2">Uncharacterized protein</fullName>
    </submittedName>
</protein>